<gene>
    <name evidence="1" type="ORF">CVT26_007081</name>
</gene>
<organism evidence="1 2">
    <name type="scientific">Gymnopilus dilepis</name>
    <dbReference type="NCBI Taxonomy" id="231916"/>
    <lineage>
        <taxon>Eukaryota</taxon>
        <taxon>Fungi</taxon>
        <taxon>Dikarya</taxon>
        <taxon>Basidiomycota</taxon>
        <taxon>Agaricomycotina</taxon>
        <taxon>Agaricomycetes</taxon>
        <taxon>Agaricomycetidae</taxon>
        <taxon>Agaricales</taxon>
        <taxon>Agaricineae</taxon>
        <taxon>Hymenogastraceae</taxon>
        <taxon>Gymnopilus</taxon>
    </lineage>
</organism>
<evidence type="ECO:0000313" key="2">
    <source>
        <dbReference type="Proteomes" id="UP000284706"/>
    </source>
</evidence>
<keyword evidence="2" id="KW-1185">Reference proteome</keyword>
<comment type="caution">
    <text evidence="1">The sequence shown here is derived from an EMBL/GenBank/DDBJ whole genome shotgun (WGS) entry which is preliminary data.</text>
</comment>
<reference evidence="1 2" key="1">
    <citation type="journal article" date="2018" name="Evol. Lett.">
        <title>Horizontal gene cluster transfer increased hallucinogenic mushroom diversity.</title>
        <authorList>
            <person name="Reynolds H.T."/>
            <person name="Vijayakumar V."/>
            <person name="Gluck-Thaler E."/>
            <person name="Korotkin H.B."/>
            <person name="Matheny P.B."/>
            <person name="Slot J.C."/>
        </authorList>
    </citation>
    <scope>NUCLEOTIDE SEQUENCE [LARGE SCALE GENOMIC DNA]</scope>
    <source>
        <strain evidence="1 2">SRW20</strain>
    </source>
</reference>
<evidence type="ECO:0000313" key="1">
    <source>
        <dbReference type="EMBL" id="PPQ67834.1"/>
    </source>
</evidence>
<name>A0A409VNJ6_9AGAR</name>
<dbReference type="EMBL" id="NHYE01005607">
    <property type="protein sequence ID" value="PPQ67834.1"/>
    <property type="molecule type" value="Genomic_DNA"/>
</dbReference>
<sequence>MPLEDIDNIVIPSGSGATTCGYCSPPGQRSEFATSYHSATLEAIKLTCAVRIFPGKLAFLTSKAGLSSYD</sequence>
<dbReference type="Proteomes" id="UP000284706">
    <property type="component" value="Unassembled WGS sequence"/>
</dbReference>
<protein>
    <submittedName>
        <fullName evidence="1">Uncharacterized protein</fullName>
    </submittedName>
</protein>
<dbReference type="OrthoDB" id="74183at2759"/>
<dbReference type="AlphaFoldDB" id="A0A409VNJ6"/>
<proteinExistence type="predicted"/>
<accession>A0A409VNJ6</accession>
<dbReference type="InParanoid" id="A0A409VNJ6"/>